<proteinExistence type="predicted"/>
<sequence>MNIISRKSRLFAVLATIAMATLTSCNRGVGCPTNFSLNEFIGECVSVAISIL</sequence>
<feature type="chain" id="PRO_5011452015" description="Lipoprotein" evidence="1">
    <location>
        <begin position="21"/>
        <end position="52"/>
    </location>
</feature>
<name>A0A1H9J0V4_9BACT</name>
<dbReference type="STRING" id="478744.SAMN05444359_11641"/>
<dbReference type="AlphaFoldDB" id="A0A1H9J0V4"/>
<protein>
    <recommendedName>
        <fullName evidence="4">Lipoprotein</fullName>
    </recommendedName>
</protein>
<dbReference type="PROSITE" id="PS51257">
    <property type="entry name" value="PROKAR_LIPOPROTEIN"/>
    <property type="match status" value="1"/>
</dbReference>
<dbReference type="EMBL" id="FOFB01000016">
    <property type="protein sequence ID" value="SEQ80463.1"/>
    <property type="molecule type" value="Genomic_DNA"/>
</dbReference>
<evidence type="ECO:0000256" key="1">
    <source>
        <dbReference type="SAM" id="SignalP"/>
    </source>
</evidence>
<evidence type="ECO:0000313" key="3">
    <source>
        <dbReference type="Proteomes" id="UP000199021"/>
    </source>
</evidence>
<organism evidence="2 3">
    <name type="scientific">Neolewinella agarilytica</name>
    <dbReference type="NCBI Taxonomy" id="478744"/>
    <lineage>
        <taxon>Bacteria</taxon>
        <taxon>Pseudomonadati</taxon>
        <taxon>Bacteroidota</taxon>
        <taxon>Saprospiria</taxon>
        <taxon>Saprospirales</taxon>
        <taxon>Lewinellaceae</taxon>
        <taxon>Neolewinella</taxon>
    </lineage>
</organism>
<dbReference type="Proteomes" id="UP000199021">
    <property type="component" value="Unassembled WGS sequence"/>
</dbReference>
<gene>
    <name evidence="2" type="ORF">SAMN05444359_11641</name>
</gene>
<evidence type="ECO:0000313" key="2">
    <source>
        <dbReference type="EMBL" id="SEQ80463.1"/>
    </source>
</evidence>
<feature type="signal peptide" evidence="1">
    <location>
        <begin position="1"/>
        <end position="20"/>
    </location>
</feature>
<evidence type="ECO:0008006" key="4">
    <source>
        <dbReference type="Google" id="ProtNLM"/>
    </source>
</evidence>
<reference evidence="3" key="1">
    <citation type="submission" date="2016-10" db="EMBL/GenBank/DDBJ databases">
        <authorList>
            <person name="Varghese N."/>
            <person name="Submissions S."/>
        </authorList>
    </citation>
    <scope>NUCLEOTIDE SEQUENCE [LARGE SCALE GENOMIC DNA]</scope>
    <source>
        <strain evidence="3">DSM 24740</strain>
    </source>
</reference>
<dbReference type="InParanoid" id="A0A1H9J0V4"/>
<keyword evidence="3" id="KW-1185">Reference proteome</keyword>
<keyword evidence="1" id="KW-0732">Signal</keyword>
<accession>A0A1H9J0V4</accession>